<dbReference type="EMBL" id="MU394389">
    <property type="protein sequence ID" value="KAI6081676.1"/>
    <property type="molecule type" value="Genomic_DNA"/>
</dbReference>
<organism evidence="1 2">
    <name type="scientific">Hypoxylon rubiginosum</name>
    <dbReference type="NCBI Taxonomy" id="110542"/>
    <lineage>
        <taxon>Eukaryota</taxon>
        <taxon>Fungi</taxon>
        <taxon>Dikarya</taxon>
        <taxon>Ascomycota</taxon>
        <taxon>Pezizomycotina</taxon>
        <taxon>Sordariomycetes</taxon>
        <taxon>Xylariomycetidae</taxon>
        <taxon>Xylariales</taxon>
        <taxon>Hypoxylaceae</taxon>
        <taxon>Hypoxylon</taxon>
    </lineage>
</organism>
<protein>
    <submittedName>
        <fullName evidence="1">Uncharacterized protein</fullName>
    </submittedName>
</protein>
<accession>A0ACC0CMH4</accession>
<evidence type="ECO:0000313" key="2">
    <source>
        <dbReference type="Proteomes" id="UP001497680"/>
    </source>
</evidence>
<name>A0ACC0CMH4_9PEZI</name>
<reference evidence="1 2" key="1">
    <citation type="journal article" date="2022" name="New Phytol.">
        <title>Ecological generalism drives hyperdiversity of secondary metabolite gene clusters in xylarialean endophytes.</title>
        <authorList>
            <person name="Franco M.E.E."/>
            <person name="Wisecaver J.H."/>
            <person name="Arnold A.E."/>
            <person name="Ju Y.M."/>
            <person name="Slot J.C."/>
            <person name="Ahrendt S."/>
            <person name="Moore L.P."/>
            <person name="Eastman K.E."/>
            <person name="Scott K."/>
            <person name="Konkel Z."/>
            <person name="Mondo S.J."/>
            <person name="Kuo A."/>
            <person name="Hayes R.D."/>
            <person name="Haridas S."/>
            <person name="Andreopoulos B."/>
            <person name="Riley R."/>
            <person name="LaButti K."/>
            <person name="Pangilinan J."/>
            <person name="Lipzen A."/>
            <person name="Amirebrahimi M."/>
            <person name="Yan J."/>
            <person name="Adam C."/>
            <person name="Keymanesh K."/>
            <person name="Ng V."/>
            <person name="Louie K."/>
            <person name="Northen T."/>
            <person name="Drula E."/>
            <person name="Henrissat B."/>
            <person name="Hsieh H.M."/>
            <person name="Youens-Clark K."/>
            <person name="Lutzoni F."/>
            <person name="Miadlikowska J."/>
            <person name="Eastwood D.C."/>
            <person name="Hamelin R.C."/>
            <person name="Grigoriev I.V."/>
            <person name="U'Ren J.M."/>
        </authorList>
    </citation>
    <scope>NUCLEOTIDE SEQUENCE [LARGE SCALE GENOMIC DNA]</scope>
    <source>
        <strain evidence="1 2">ER1909</strain>
    </source>
</reference>
<gene>
    <name evidence="1" type="ORF">F4821DRAFT_23317</name>
</gene>
<dbReference type="Proteomes" id="UP001497680">
    <property type="component" value="Unassembled WGS sequence"/>
</dbReference>
<keyword evidence="2" id="KW-1185">Reference proteome</keyword>
<sequence length="386" mass="43347">MTSRQKSCVPCAKSKRRCEPQTPKCPRCARQGLDCYYKNVPVRHLSRTHARQGEDGFSQLLPPKDSVHFVESGDSTSSEATSPYSWTRTIAGRLGGSPLRELRQPLCKEIRTPGIHPAFPVVSTLDKRPLEALTRSIMGWPRKFVQKLEAPFIHSSLQYAQSLPAPLEGAFSACALYLSRTAETKDIVMNIIERKVNQLVDLDLSVLSVETHLTSLQAFLMLHIIQLWDGDVRQRAQAEMHSYTLESWALVLHMRIAEESKEQDADLTWDQWIMLESARRTTLMTLMAQGIFEMHKYGVCTYVPNMSEMPFTTIDGPWNAPGPDDWKKEVGSLEQAAMTKYCDYANSWKASALPSGPSAFGRLLLIPCLACSPRGTFPSAQIELLD</sequence>
<proteinExistence type="predicted"/>
<evidence type="ECO:0000313" key="1">
    <source>
        <dbReference type="EMBL" id="KAI6081676.1"/>
    </source>
</evidence>
<comment type="caution">
    <text evidence="1">The sequence shown here is derived from an EMBL/GenBank/DDBJ whole genome shotgun (WGS) entry which is preliminary data.</text>
</comment>